<dbReference type="SMART" id="SM00474">
    <property type="entry name" value="35EXOc"/>
    <property type="match status" value="1"/>
</dbReference>
<dbReference type="InterPro" id="IPR036397">
    <property type="entry name" value="RNaseH_sf"/>
</dbReference>
<feature type="region of interest" description="Disordered" evidence="4">
    <location>
        <begin position="655"/>
        <end position="778"/>
    </location>
</feature>
<evidence type="ECO:0000256" key="3">
    <source>
        <dbReference type="SAM" id="Coils"/>
    </source>
</evidence>
<proteinExistence type="predicted"/>
<dbReference type="CDD" id="cd06141">
    <property type="entry name" value="WRN_exo"/>
    <property type="match status" value="1"/>
</dbReference>
<feature type="region of interest" description="Disordered" evidence="4">
    <location>
        <begin position="869"/>
        <end position="906"/>
    </location>
</feature>
<organism evidence="6 7">
    <name type="scientific">Hortaea werneckii</name>
    <name type="common">Black yeast</name>
    <name type="synonym">Cladosporium werneckii</name>
    <dbReference type="NCBI Taxonomy" id="91943"/>
    <lineage>
        <taxon>Eukaryota</taxon>
        <taxon>Fungi</taxon>
        <taxon>Dikarya</taxon>
        <taxon>Ascomycota</taxon>
        <taxon>Pezizomycotina</taxon>
        <taxon>Dothideomycetes</taxon>
        <taxon>Dothideomycetidae</taxon>
        <taxon>Mycosphaerellales</taxon>
        <taxon>Teratosphaeriaceae</taxon>
        <taxon>Hortaea</taxon>
    </lineage>
</organism>
<feature type="region of interest" description="Disordered" evidence="4">
    <location>
        <begin position="122"/>
        <end position="180"/>
    </location>
</feature>
<dbReference type="InterPro" id="IPR051132">
    <property type="entry name" value="3-5_Exonuclease_domain"/>
</dbReference>
<sequence length="1267" mass="142276">MEATQRSSPTGQEALKWIGMSLHRAAFSDAATIRARRSWRRQYQAVDGQAPAPPTEVDNPYGLSAKRTFSTSRLPSARPIDQRWDRSRGLAFSINSTSALRNRTWSRNDGIVFVPPGTQVRMATRPLGSQKPPPPSPLRQREPEIQRTPANPGESRPGSLVNNPNAKPTSAPATSQRDETILQRWADDQQSWKRREKELLEQNEGYVKVNGQLHEEIKGLKSQRVTDKQKTLSEERARVAGERDARLVEVGRLQDRIKSLMKDTSKFDRQRANLERNLLDAEHTNKQHEEYIQILVKQHANDLLTERRALDKQRVAELEAVKKGKTARRENERSNYNAYRKIYDAALDAIKAFQRTVVTVENAQFAATTIARNQPSYSSLMEKLDPWFKHKYPELLSQLDGFLIGLRNKAEQSARKIKEMRIELGPTLEEFKGSSHISRSLSRYHRLEATPDKMKIADYFYWIANEAPFRSRRDEIDREIKELEIGISNQTHADNGSAQVSEAIRLKNQERSTTNKVINTHVAIREIERLKVLLFDRLEEKEFFKAVLLPNRLNKEAGNHFARATNEDPVVTEDSESSRGEQWSVRNSFVSLRGTILKGIADLQTPVRRRSLLEQALGRVPAKRESDIDAEIRSLLEVAKATSRSAFADLGLSRKSSFAHPPASSGRSRVTRRPISKPLAPKQAPSKDEIDQIYGSKAADLQRKMDLEREVESEKDPKEKIAKEQELRQHRSRISEKQKTLKVYKRARTREAKRSSSSTGKEVKDETARAGSARKVASGASFRLRRVAHRRKGEALFKAGPSVESQNAGGGDHSASASLNMQPTAAKQAPHTSCAHDFRKFYGIDNAHSESASNPLQAHHHHDFDLYRFSSSATPDEPSNEGSVSVDSTMSSGSHPRSTDDEYETPTRYQIPFADYRNAVMASRNSNAAFWSHKLYKNHEGKGPTIHFCTSFKQAEEQAQKFLDEPVLGFDIEWEPFKKTSIKDFVSLIQIAAEDKIAIFHLARFPGESTDQLIPPSLRSVLECADTIKAGVNVAGDAKRIQNHLGIEMKGLFELSHLYKIVHFSATKPHLVNKKMINLAAQVQNVLLLPLKKDEVRTSAWTKPLSMQQVEYSASDAYAGFRLFHALEAKRRKMDPVPPRPALYEKQEPLVLGDGTVLRGKPPVPASKKEIVEVDEDTADEVFYDAVESQDSNNVDVDVVAGVPLAGLRITYPTLPALEDAFGEDNVPNHAGQDGQIHAPGSRTSDNYTSTSASSSASSPSVSEADR</sequence>
<dbReference type="Proteomes" id="UP000282582">
    <property type="component" value="Unassembled WGS sequence"/>
</dbReference>
<evidence type="ECO:0000313" key="7">
    <source>
        <dbReference type="Proteomes" id="UP000282582"/>
    </source>
</evidence>
<dbReference type="PANTHER" id="PTHR13620">
    <property type="entry name" value="3-5 EXONUCLEASE"/>
    <property type="match status" value="1"/>
</dbReference>
<keyword evidence="1" id="KW-0540">Nuclease</keyword>
<keyword evidence="2" id="KW-0378">Hydrolase</keyword>
<feature type="compositionally biased region" description="Low complexity" evidence="4">
    <location>
        <begin position="882"/>
        <end position="894"/>
    </location>
</feature>
<name>A0A3M6YIW8_HORWE</name>
<feature type="domain" description="3'-5' exonuclease" evidence="5">
    <location>
        <begin position="946"/>
        <end position="1132"/>
    </location>
</feature>
<dbReference type="AlphaFoldDB" id="A0A3M6YIW8"/>
<evidence type="ECO:0000256" key="4">
    <source>
        <dbReference type="SAM" id="MobiDB-lite"/>
    </source>
</evidence>
<protein>
    <recommendedName>
        <fullName evidence="5">3'-5' exonuclease domain-containing protein</fullName>
    </recommendedName>
</protein>
<dbReference type="Pfam" id="PF01612">
    <property type="entry name" value="DNA_pol_A_exo1"/>
    <property type="match status" value="1"/>
</dbReference>
<dbReference type="InterPro" id="IPR012337">
    <property type="entry name" value="RNaseH-like_sf"/>
</dbReference>
<accession>A0A3M6YIW8</accession>
<gene>
    <name evidence="6" type="ORF">D0868_07825</name>
</gene>
<feature type="compositionally biased region" description="Polar residues" evidence="4">
    <location>
        <begin position="815"/>
        <end position="825"/>
    </location>
</feature>
<dbReference type="GO" id="GO:0008408">
    <property type="term" value="F:3'-5' exonuclease activity"/>
    <property type="evidence" value="ECO:0007669"/>
    <property type="project" value="InterPro"/>
</dbReference>
<dbReference type="VEuPathDB" id="FungiDB:BTJ68_13611"/>
<dbReference type="Gene3D" id="3.30.420.10">
    <property type="entry name" value="Ribonuclease H-like superfamily/Ribonuclease H"/>
    <property type="match status" value="1"/>
</dbReference>
<dbReference type="EMBL" id="QWIK01000663">
    <property type="protein sequence ID" value="RMY02731.1"/>
    <property type="molecule type" value="Genomic_DNA"/>
</dbReference>
<dbReference type="GO" id="GO:0005737">
    <property type="term" value="C:cytoplasm"/>
    <property type="evidence" value="ECO:0007669"/>
    <property type="project" value="TreeGrafter"/>
</dbReference>
<evidence type="ECO:0000313" key="6">
    <source>
        <dbReference type="EMBL" id="RMY02731.1"/>
    </source>
</evidence>
<feature type="compositionally biased region" description="Basic and acidic residues" evidence="4">
    <location>
        <begin position="700"/>
        <end position="739"/>
    </location>
</feature>
<evidence type="ECO:0000256" key="1">
    <source>
        <dbReference type="ARBA" id="ARBA00022722"/>
    </source>
</evidence>
<dbReference type="PANTHER" id="PTHR13620:SF104">
    <property type="entry name" value="EXONUCLEASE 3'-5' DOMAIN-CONTAINING PROTEIN 2"/>
    <property type="match status" value="1"/>
</dbReference>
<evidence type="ECO:0000256" key="2">
    <source>
        <dbReference type="ARBA" id="ARBA00022801"/>
    </source>
</evidence>
<dbReference type="GO" id="GO:0006139">
    <property type="term" value="P:nucleobase-containing compound metabolic process"/>
    <property type="evidence" value="ECO:0007669"/>
    <property type="project" value="InterPro"/>
</dbReference>
<dbReference type="GO" id="GO:0005634">
    <property type="term" value="C:nucleus"/>
    <property type="evidence" value="ECO:0007669"/>
    <property type="project" value="TreeGrafter"/>
</dbReference>
<comment type="caution">
    <text evidence="6">The sequence shown here is derived from an EMBL/GenBank/DDBJ whole genome shotgun (WGS) entry which is preliminary data.</text>
</comment>
<reference evidence="6 7" key="1">
    <citation type="journal article" date="2018" name="BMC Genomics">
        <title>Genomic evidence for intraspecific hybridization in a clonal and extremely halotolerant yeast.</title>
        <authorList>
            <person name="Gostincar C."/>
            <person name="Stajich J.E."/>
            <person name="Zupancic J."/>
            <person name="Zalar P."/>
            <person name="Gunde-Cimerman N."/>
        </authorList>
    </citation>
    <scope>NUCLEOTIDE SEQUENCE [LARGE SCALE GENOMIC DNA]</scope>
    <source>
        <strain evidence="6 7">EXF-6654</strain>
    </source>
</reference>
<dbReference type="GO" id="GO:0003676">
    <property type="term" value="F:nucleic acid binding"/>
    <property type="evidence" value="ECO:0007669"/>
    <property type="project" value="InterPro"/>
</dbReference>
<feature type="compositionally biased region" description="Polar residues" evidence="4">
    <location>
        <begin position="160"/>
        <end position="175"/>
    </location>
</feature>
<feature type="coiled-coil region" evidence="3">
    <location>
        <begin position="257"/>
        <end position="291"/>
    </location>
</feature>
<dbReference type="InterPro" id="IPR002562">
    <property type="entry name" value="3'-5'_exonuclease_dom"/>
</dbReference>
<feature type="compositionally biased region" description="Low complexity" evidence="4">
    <location>
        <begin position="1244"/>
        <end position="1267"/>
    </location>
</feature>
<evidence type="ECO:0000259" key="5">
    <source>
        <dbReference type="SMART" id="SM00474"/>
    </source>
</evidence>
<feature type="region of interest" description="Disordered" evidence="4">
    <location>
        <begin position="1223"/>
        <end position="1267"/>
    </location>
</feature>
<dbReference type="SUPFAM" id="SSF53098">
    <property type="entry name" value="Ribonuclease H-like"/>
    <property type="match status" value="1"/>
</dbReference>
<feature type="region of interest" description="Disordered" evidence="4">
    <location>
        <begin position="793"/>
        <end position="832"/>
    </location>
</feature>
<keyword evidence="3" id="KW-0175">Coiled coil</keyword>